<evidence type="ECO:0000256" key="1">
    <source>
        <dbReference type="ARBA" id="ARBA00007613"/>
    </source>
</evidence>
<dbReference type="Gene3D" id="1.20.1600.10">
    <property type="entry name" value="Outer membrane efflux proteins (OEP)"/>
    <property type="match status" value="1"/>
</dbReference>
<dbReference type="RefSeq" id="WP_099915535.1">
    <property type="nucleotide sequence ID" value="NZ_BMHS01000011.1"/>
</dbReference>
<feature type="chain" id="PRO_5013701470" evidence="2">
    <location>
        <begin position="23"/>
        <end position="438"/>
    </location>
</feature>
<dbReference type="AlphaFoldDB" id="A0A2G8T2L3"/>
<keyword evidence="4" id="KW-1185">Reference proteome</keyword>
<evidence type="ECO:0000256" key="2">
    <source>
        <dbReference type="SAM" id="SignalP"/>
    </source>
</evidence>
<dbReference type="GO" id="GO:0015562">
    <property type="term" value="F:efflux transmembrane transporter activity"/>
    <property type="evidence" value="ECO:0007669"/>
    <property type="project" value="InterPro"/>
</dbReference>
<comment type="similarity">
    <text evidence="1">Belongs to the outer membrane factor (OMF) (TC 1.B.17) family.</text>
</comment>
<keyword evidence="2" id="KW-0732">Signal</keyword>
<evidence type="ECO:0000313" key="4">
    <source>
        <dbReference type="Proteomes" id="UP000228593"/>
    </source>
</evidence>
<proteinExistence type="inferred from homology"/>
<reference evidence="3 4" key="1">
    <citation type="submission" date="2017-10" db="EMBL/GenBank/DDBJ databases">
        <title>Massilia psychrophilum sp. nov., a novel purple-pigmented bacterium isolated from Tianshan glacier, Xinjiang Municipality, China.</title>
        <authorList>
            <person name="Wang H."/>
        </authorList>
    </citation>
    <scope>NUCLEOTIDE SEQUENCE [LARGE SCALE GENOMIC DNA]</scope>
    <source>
        <strain evidence="3 4">JCM 30813</strain>
    </source>
</reference>
<dbReference type="Pfam" id="PF02321">
    <property type="entry name" value="OEP"/>
    <property type="match status" value="2"/>
</dbReference>
<dbReference type="EMBL" id="PDOB01000010">
    <property type="protein sequence ID" value="PIL40193.1"/>
    <property type="molecule type" value="Genomic_DNA"/>
</dbReference>
<feature type="signal peptide" evidence="2">
    <location>
        <begin position="1"/>
        <end position="22"/>
    </location>
</feature>
<accession>A0A2G8T2L3</accession>
<organism evidence="3 4">
    <name type="scientific">Massilia psychrophila</name>
    <dbReference type="NCBI Taxonomy" id="1603353"/>
    <lineage>
        <taxon>Bacteria</taxon>
        <taxon>Pseudomonadati</taxon>
        <taxon>Pseudomonadota</taxon>
        <taxon>Betaproteobacteria</taxon>
        <taxon>Burkholderiales</taxon>
        <taxon>Oxalobacteraceae</taxon>
        <taxon>Telluria group</taxon>
        <taxon>Massilia</taxon>
    </lineage>
</organism>
<dbReference type="SUPFAM" id="SSF56954">
    <property type="entry name" value="Outer membrane efflux proteins (OEP)"/>
    <property type="match status" value="1"/>
</dbReference>
<protein>
    <submittedName>
        <fullName evidence="3">Cobalt-zinc-cadmium resistance protein</fullName>
    </submittedName>
</protein>
<evidence type="ECO:0000313" key="3">
    <source>
        <dbReference type="EMBL" id="PIL40193.1"/>
    </source>
</evidence>
<dbReference type="PANTHER" id="PTHR30203">
    <property type="entry name" value="OUTER MEMBRANE CATION EFFLUX PROTEIN"/>
    <property type="match status" value="1"/>
</dbReference>
<dbReference type="PANTHER" id="PTHR30203:SF24">
    <property type="entry name" value="BLR4935 PROTEIN"/>
    <property type="match status" value="1"/>
</dbReference>
<sequence>MRSLLFPIGLALLCAQPLSAAAQAPVPIPATPSADGPLFASSALTLEASIRRAFQSNPGLRAAGRDLDIAAGQRMQAGLVPNPQLSYLSEGIKKDARTTTVQINQAIELGGKRGARITLAERERDVASADLASYRSVLRADVVTAFFDVLTAQERLLLAQASQELSQKVTGAASRRVTAGKISPVEETRARVAEASTKIELSQAGNDLALAKRRLAATWGSLTPIEGMVETPAVPVGAHLTTAELLLHLPAAPQIARARSEVERQAATAEVERSRRFPDLTISLGSKRDEQIGIRQTVVGLAVPFPLFDRNQGNVLSALRRTDKARDELLAVQNKLSVELVQASLRLNGARSELDILRNEILPGAQSAYEAGTKGFELGKFGFLDVLDAQRTLFQAKTQYVRALAESHRAAADIERIVGNVELHGSLTSPQPNNKETQ</sequence>
<gene>
    <name evidence="3" type="ORF">CR103_08350</name>
</gene>
<comment type="caution">
    <text evidence="3">The sequence shown here is derived from an EMBL/GenBank/DDBJ whole genome shotgun (WGS) entry which is preliminary data.</text>
</comment>
<dbReference type="Proteomes" id="UP000228593">
    <property type="component" value="Unassembled WGS sequence"/>
</dbReference>
<dbReference type="OrthoDB" id="9791261at2"/>
<dbReference type="InterPro" id="IPR003423">
    <property type="entry name" value="OMP_efflux"/>
</dbReference>
<dbReference type="InterPro" id="IPR010131">
    <property type="entry name" value="MdtP/NodT-like"/>
</dbReference>
<name>A0A2G8T2L3_9BURK</name>